<organism evidence="3 4">
    <name type="scientific">Streptomyces carpinensis</name>
    <dbReference type="NCBI Taxonomy" id="66369"/>
    <lineage>
        <taxon>Bacteria</taxon>
        <taxon>Bacillati</taxon>
        <taxon>Actinomycetota</taxon>
        <taxon>Actinomycetes</taxon>
        <taxon>Kitasatosporales</taxon>
        <taxon>Streptomycetaceae</taxon>
        <taxon>Streptomyces</taxon>
    </lineage>
</organism>
<protein>
    <submittedName>
        <fullName evidence="3">Macro domain-containing protein</fullName>
    </submittedName>
</protein>
<comment type="caution">
    <text evidence="3">The sequence shown here is derived from an EMBL/GenBank/DDBJ whole genome shotgun (WGS) entry which is preliminary data.</text>
</comment>
<dbReference type="InterPro" id="IPR002589">
    <property type="entry name" value="Macro_dom"/>
</dbReference>
<dbReference type="CDD" id="cd02901">
    <property type="entry name" value="Macro_Poa1p-like"/>
    <property type="match status" value="1"/>
</dbReference>
<name>A0ABV1W0K3_9ACTN</name>
<dbReference type="PANTHER" id="PTHR12521">
    <property type="entry name" value="PROTEIN C6ORF130"/>
    <property type="match status" value="1"/>
</dbReference>
<gene>
    <name evidence="3" type="ORF">ABT317_09455</name>
</gene>
<dbReference type="InterPro" id="IPR043472">
    <property type="entry name" value="Macro_dom-like"/>
</dbReference>
<dbReference type="PROSITE" id="PS51154">
    <property type="entry name" value="MACRO"/>
    <property type="match status" value="1"/>
</dbReference>
<accession>A0ABV1W0K3</accession>
<evidence type="ECO:0000259" key="2">
    <source>
        <dbReference type="PROSITE" id="PS51154"/>
    </source>
</evidence>
<dbReference type="Proteomes" id="UP001458415">
    <property type="component" value="Unassembled WGS sequence"/>
</dbReference>
<feature type="domain" description="Macro" evidence="2">
    <location>
        <begin position="1"/>
        <end position="159"/>
    </location>
</feature>
<dbReference type="PANTHER" id="PTHR12521:SF0">
    <property type="entry name" value="ADP-RIBOSE GLYCOHYDROLASE OARD1"/>
    <property type="match status" value="1"/>
</dbReference>
<dbReference type="RefSeq" id="WP_086726892.1">
    <property type="nucleotide sequence ID" value="NZ_MUBM01000162.1"/>
</dbReference>
<evidence type="ECO:0000256" key="1">
    <source>
        <dbReference type="ARBA" id="ARBA00035885"/>
    </source>
</evidence>
<proteinExistence type="predicted"/>
<keyword evidence="4" id="KW-1185">Reference proteome</keyword>
<reference evidence="3 4" key="1">
    <citation type="submission" date="2024-06" db="EMBL/GenBank/DDBJ databases">
        <title>The Natural Products Discovery Center: Release of the First 8490 Sequenced Strains for Exploring Actinobacteria Biosynthetic Diversity.</title>
        <authorList>
            <person name="Kalkreuter E."/>
            <person name="Kautsar S.A."/>
            <person name="Yang D."/>
            <person name="Bader C.D."/>
            <person name="Teijaro C.N."/>
            <person name="Fluegel L."/>
            <person name="Davis C.M."/>
            <person name="Simpson J.R."/>
            <person name="Lauterbach L."/>
            <person name="Steele A.D."/>
            <person name="Gui C."/>
            <person name="Meng S."/>
            <person name="Li G."/>
            <person name="Viehrig K."/>
            <person name="Ye F."/>
            <person name="Su P."/>
            <person name="Kiefer A.F."/>
            <person name="Nichols A."/>
            <person name="Cepeda A.J."/>
            <person name="Yan W."/>
            <person name="Fan B."/>
            <person name="Jiang Y."/>
            <person name="Adhikari A."/>
            <person name="Zheng C.-J."/>
            <person name="Schuster L."/>
            <person name="Cowan T.M."/>
            <person name="Smanski M.J."/>
            <person name="Chevrette M.G."/>
            <person name="De Carvalho L.P.S."/>
            <person name="Shen B."/>
        </authorList>
    </citation>
    <scope>NUCLEOTIDE SEQUENCE [LARGE SCALE GENOMIC DNA]</scope>
    <source>
        <strain evidence="3 4">NPDC000634</strain>
    </source>
</reference>
<dbReference type="InterPro" id="IPR050892">
    <property type="entry name" value="ADP-ribose_metab_enzymes"/>
</dbReference>
<sequence>MSGITYIRGDATAPSARGVKVIAHVCNDIGGWGKGFVLALSRRWAEPEAAYRSWHRDRARNDFALGAVQLVPVDRYVWVANMIGQRGVSRGGKGVPVRYDAIDTALARLADRAIELSASVHMPRIGCGLAGGRWERVEPLVVERLVKRGIAVSVYDHGG</sequence>
<comment type="catalytic activity">
    <reaction evidence="1">
        <text>an N-(ADP-alpha-D-ribosyl)-thymidine in DNA + H2O = a thymidine in DNA + ADP-D-ribose</text>
        <dbReference type="Rhea" id="RHEA:71655"/>
        <dbReference type="Rhea" id="RHEA-COMP:13556"/>
        <dbReference type="Rhea" id="RHEA-COMP:18051"/>
        <dbReference type="ChEBI" id="CHEBI:15377"/>
        <dbReference type="ChEBI" id="CHEBI:57967"/>
        <dbReference type="ChEBI" id="CHEBI:137386"/>
        <dbReference type="ChEBI" id="CHEBI:191199"/>
    </reaction>
    <physiologicalReaction direction="left-to-right" evidence="1">
        <dbReference type="Rhea" id="RHEA:71656"/>
    </physiologicalReaction>
</comment>
<dbReference type="SUPFAM" id="SSF52949">
    <property type="entry name" value="Macro domain-like"/>
    <property type="match status" value="1"/>
</dbReference>
<evidence type="ECO:0000313" key="3">
    <source>
        <dbReference type="EMBL" id="MER6977238.1"/>
    </source>
</evidence>
<dbReference type="SMART" id="SM00506">
    <property type="entry name" value="A1pp"/>
    <property type="match status" value="1"/>
</dbReference>
<evidence type="ECO:0000313" key="4">
    <source>
        <dbReference type="Proteomes" id="UP001458415"/>
    </source>
</evidence>
<dbReference type="Gene3D" id="3.40.220.10">
    <property type="entry name" value="Leucine Aminopeptidase, subunit E, domain 1"/>
    <property type="match status" value="1"/>
</dbReference>
<dbReference type="EMBL" id="JBEPCU010000104">
    <property type="protein sequence ID" value="MER6977238.1"/>
    <property type="molecule type" value="Genomic_DNA"/>
</dbReference>